<accession>A0ABW6QXY2</accession>
<evidence type="ECO:0000313" key="1">
    <source>
        <dbReference type="EMBL" id="MFF3226101.1"/>
    </source>
</evidence>
<dbReference type="RefSeq" id="WP_387721090.1">
    <property type="nucleotide sequence ID" value="NZ_JBIAPI010000007.1"/>
</dbReference>
<dbReference type="EMBL" id="JBIAPI010000007">
    <property type="protein sequence ID" value="MFF3226101.1"/>
    <property type="molecule type" value="Genomic_DNA"/>
</dbReference>
<dbReference type="Proteomes" id="UP001601948">
    <property type="component" value="Unassembled WGS sequence"/>
</dbReference>
<reference evidence="1 2" key="1">
    <citation type="submission" date="2024-10" db="EMBL/GenBank/DDBJ databases">
        <title>The Natural Products Discovery Center: Release of the First 8490 Sequenced Strains for Exploring Actinobacteria Biosynthetic Diversity.</title>
        <authorList>
            <person name="Kalkreuter E."/>
            <person name="Kautsar S.A."/>
            <person name="Yang D."/>
            <person name="Bader C.D."/>
            <person name="Teijaro C.N."/>
            <person name="Fluegel L."/>
            <person name="Davis C.M."/>
            <person name="Simpson J.R."/>
            <person name="Lauterbach L."/>
            <person name="Steele A.D."/>
            <person name="Gui C."/>
            <person name="Meng S."/>
            <person name="Li G."/>
            <person name="Viehrig K."/>
            <person name="Ye F."/>
            <person name="Su P."/>
            <person name="Kiefer A.F."/>
            <person name="Nichols A."/>
            <person name="Cepeda A.J."/>
            <person name="Yan W."/>
            <person name="Fan B."/>
            <person name="Jiang Y."/>
            <person name="Adhikari A."/>
            <person name="Zheng C.-J."/>
            <person name="Schuster L."/>
            <person name="Cowan T.M."/>
            <person name="Smanski M.J."/>
            <person name="Chevrette M.G."/>
            <person name="De Carvalho L.P.S."/>
            <person name="Shen B."/>
        </authorList>
    </citation>
    <scope>NUCLEOTIDE SEQUENCE [LARGE SCALE GENOMIC DNA]</scope>
    <source>
        <strain evidence="1 2">NPDC003040</strain>
    </source>
</reference>
<evidence type="ECO:0000313" key="2">
    <source>
        <dbReference type="Proteomes" id="UP001601948"/>
    </source>
</evidence>
<sequence length="52" mass="6238">MTSLLRDLDTLRPIVASPFRLSMATNGHDVMRWRSRRLDRASEFPRCVRFFR</sequence>
<gene>
    <name evidence="1" type="ORF">ACFYV7_25115</name>
</gene>
<protein>
    <submittedName>
        <fullName evidence="1">Uncharacterized protein</fullName>
    </submittedName>
</protein>
<name>A0ABW6QXY2_9NOCA</name>
<organism evidence="1 2">
    <name type="scientific">Nocardia suismassiliense</name>
    <dbReference type="NCBI Taxonomy" id="2077092"/>
    <lineage>
        <taxon>Bacteria</taxon>
        <taxon>Bacillati</taxon>
        <taxon>Actinomycetota</taxon>
        <taxon>Actinomycetes</taxon>
        <taxon>Mycobacteriales</taxon>
        <taxon>Nocardiaceae</taxon>
        <taxon>Nocardia</taxon>
    </lineage>
</organism>
<proteinExistence type="predicted"/>
<comment type="caution">
    <text evidence="1">The sequence shown here is derived from an EMBL/GenBank/DDBJ whole genome shotgun (WGS) entry which is preliminary data.</text>
</comment>
<keyword evidence="2" id="KW-1185">Reference proteome</keyword>